<dbReference type="GeneID" id="11496652"/>
<dbReference type="AlphaFoldDB" id="G0W7Y7"/>
<sequence>MSNPDDLDDGLLYDYEDKIELQDEEILNEKKRSLKAADESNLLSSVRDREPSSQDVDNNVTDDGDDKHISKRQKKLKNSKLHQKKKEQVAYQIQQLKSLPLGSSELIIEYFATLIREKNPDLSALELNDLYFKKTDFISTAKFDSMDRNLVNFPTFLAQFSKSPKTVILSMSNLRVADVCRSVGGSKMAIKLFAKNKLKDDIETVENIFKDKKNKKNQNLKYFVATPTRMLNILEATEVLFQGKDKLDIIIDASYLDMKKNSILSNENTAVLCKVLKLFLEKKSSVKILLY</sequence>
<proteinExistence type="predicted"/>
<dbReference type="HOGENOM" id="CLU_082468_0_0_1"/>
<dbReference type="GO" id="GO:0030686">
    <property type="term" value="C:90S preribosome"/>
    <property type="evidence" value="ECO:0007669"/>
    <property type="project" value="TreeGrafter"/>
</dbReference>
<dbReference type="EMBL" id="HE580269">
    <property type="protein sequence ID" value="CCD23898.1"/>
    <property type="molecule type" value="Genomic_DNA"/>
</dbReference>
<dbReference type="KEGG" id="ndi:NDAI_0C02380"/>
<feature type="region of interest" description="Disordered" evidence="1">
    <location>
        <begin position="36"/>
        <end position="83"/>
    </location>
</feature>
<dbReference type="Proteomes" id="UP000000689">
    <property type="component" value="Chromosome 3"/>
</dbReference>
<keyword evidence="3" id="KW-1185">Reference proteome</keyword>
<dbReference type="PANTHER" id="PTHR24030">
    <property type="entry name" value="PROTEIN CMSS1"/>
    <property type="match status" value="1"/>
</dbReference>
<gene>
    <name evidence="2" type="primary">NDAI0C02380</name>
    <name evidence="2" type="ordered locus">NDAI_0C02380</name>
</gene>
<evidence type="ECO:0008006" key="4">
    <source>
        <dbReference type="Google" id="ProtNLM"/>
    </source>
</evidence>
<dbReference type="RefSeq" id="XP_003669141.1">
    <property type="nucleotide sequence ID" value="XM_003669093.1"/>
</dbReference>
<reference evidence="2 3" key="1">
    <citation type="journal article" date="2011" name="Proc. Natl. Acad. Sci. U.S.A.">
        <title>Evolutionary erosion of yeast sex chromosomes by mating-type switching accidents.</title>
        <authorList>
            <person name="Gordon J.L."/>
            <person name="Armisen D."/>
            <person name="Proux-Wera E."/>
            <person name="Oheigeartaigh S.S."/>
            <person name="Byrne K.P."/>
            <person name="Wolfe K.H."/>
        </authorList>
    </citation>
    <scope>NUCLEOTIDE SEQUENCE [LARGE SCALE GENOMIC DNA]</scope>
    <source>
        <strain evidence="3">ATCC 10597 / BCRC 20456 / CBS 421 / NBRC 0211 / NRRL Y-12639</strain>
    </source>
</reference>
<organism evidence="2 3">
    <name type="scientific">Naumovozyma dairenensis (strain ATCC 10597 / BCRC 20456 / CBS 421 / NBRC 0211 / NRRL Y-12639)</name>
    <name type="common">Saccharomyces dairenensis</name>
    <dbReference type="NCBI Taxonomy" id="1071378"/>
    <lineage>
        <taxon>Eukaryota</taxon>
        <taxon>Fungi</taxon>
        <taxon>Dikarya</taxon>
        <taxon>Ascomycota</taxon>
        <taxon>Saccharomycotina</taxon>
        <taxon>Saccharomycetes</taxon>
        <taxon>Saccharomycetales</taxon>
        <taxon>Saccharomycetaceae</taxon>
        <taxon>Naumovozyma</taxon>
    </lineage>
</organism>
<dbReference type="eggNOG" id="KOG3089">
    <property type="taxonomic scope" value="Eukaryota"/>
</dbReference>
<feature type="compositionally biased region" description="Basic residues" evidence="1">
    <location>
        <begin position="69"/>
        <end position="83"/>
    </location>
</feature>
<protein>
    <recommendedName>
        <fullName evidence="4">Protein CMS1</fullName>
    </recommendedName>
</protein>
<dbReference type="InterPro" id="IPR032704">
    <property type="entry name" value="Cms1"/>
</dbReference>
<dbReference type="OrthoDB" id="1929311at2759"/>
<accession>G0W7Y7</accession>
<dbReference type="OMA" id="CVGTPAR"/>
<dbReference type="PANTHER" id="PTHR24030:SF0">
    <property type="entry name" value="PROTEIN CMSS1"/>
    <property type="match status" value="1"/>
</dbReference>
<dbReference type="STRING" id="1071378.G0W7Y7"/>
<evidence type="ECO:0000256" key="1">
    <source>
        <dbReference type="SAM" id="MobiDB-lite"/>
    </source>
</evidence>
<evidence type="ECO:0000313" key="3">
    <source>
        <dbReference type="Proteomes" id="UP000000689"/>
    </source>
</evidence>
<evidence type="ECO:0000313" key="2">
    <source>
        <dbReference type="EMBL" id="CCD23898.1"/>
    </source>
</evidence>
<dbReference type="GO" id="GO:0005634">
    <property type="term" value="C:nucleus"/>
    <property type="evidence" value="ECO:0007669"/>
    <property type="project" value="TreeGrafter"/>
</dbReference>
<dbReference type="Pfam" id="PF14617">
    <property type="entry name" value="CMS1"/>
    <property type="match status" value="1"/>
</dbReference>
<name>G0W7Y7_NAUDC</name>